<dbReference type="InterPro" id="IPR012337">
    <property type="entry name" value="RNaseH-like_sf"/>
</dbReference>
<dbReference type="InterPro" id="IPR005162">
    <property type="entry name" value="Retrotrans_gag_dom"/>
</dbReference>
<dbReference type="PANTHER" id="PTHR48475">
    <property type="entry name" value="RIBONUCLEASE H"/>
    <property type="match status" value="1"/>
</dbReference>
<name>A0ABM4V980_COFAR</name>
<dbReference type="Gene3D" id="3.10.10.10">
    <property type="entry name" value="HIV Type 1 Reverse Transcriptase, subunit A, domain 1"/>
    <property type="match status" value="1"/>
</dbReference>
<dbReference type="CDD" id="cd09279">
    <property type="entry name" value="RNase_HI_like"/>
    <property type="match status" value="1"/>
</dbReference>
<evidence type="ECO:0000313" key="4">
    <source>
        <dbReference type="RefSeq" id="XP_071916094.1"/>
    </source>
</evidence>
<dbReference type="GeneID" id="140011229"/>
<dbReference type="SUPFAM" id="SSF53098">
    <property type="entry name" value="Ribonuclease H-like"/>
    <property type="match status" value="2"/>
</dbReference>
<dbReference type="Pfam" id="PF00078">
    <property type="entry name" value="RVT_1"/>
    <property type="match status" value="1"/>
</dbReference>
<dbReference type="InterPro" id="IPR043502">
    <property type="entry name" value="DNA/RNA_pol_sf"/>
</dbReference>
<dbReference type="PANTHER" id="PTHR48475:SF1">
    <property type="entry name" value="RNASE H TYPE-1 DOMAIN-CONTAINING PROTEIN"/>
    <property type="match status" value="1"/>
</dbReference>
<dbReference type="InterPro" id="IPR036397">
    <property type="entry name" value="RNaseH_sf"/>
</dbReference>
<evidence type="ECO:0000259" key="2">
    <source>
        <dbReference type="PROSITE" id="PS50994"/>
    </source>
</evidence>
<dbReference type="PROSITE" id="PS50174">
    <property type="entry name" value="G_PATCH"/>
    <property type="match status" value="1"/>
</dbReference>
<organism evidence="3 4">
    <name type="scientific">Coffea arabica</name>
    <name type="common">Arabian coffee</name>
    <dbReference type="NCBI Taxonomy" id="13443"/>
    <lineage>
        <taxon>Eukaryota</taxon>
        <taxon>Viridiplantae</taxon>
        <taxon>Streptophyta</taxon>
        <taxon>Embryophyta</taxon>
        <taxon>Tracheophyta</taxon>
        <taxon>Spermatophyta</taxon>
        <taxon>Magnoliopsida</taxon>
        <taxon>eudicotyledons</taxon>
        <taxon>Gunneridae</taxon>
        <taxon>Pentapetalae</taxon>
        <taxon>asterids</taxon>
        <taxon>lamiids</taxon>
        <taxon>Gentianales</taxon>
        <taxon>Rubiaceae</taxon>
        <taxon>Ixoroideae</taxon>
        <taxon>Gardenieae complex</taxon>
        <taxon>Bertiereae - Coffeeae clade</taxon>
        <taxon>Coffeeae</taxon>
        <taxon>Coffea</taxon>
    </lineage>
</organism>
<dbReference type="Gene3D" id="3.30.70.270">
    <property type="match status" value="2"/>
</dbReference>
<keyword evidence="3" id="KW-1185">Reference proteome</keyword>
<dbReference type="InterPro" id="IPR002156">
    <property type="entry name" value="RNaseH_domain"/>
</dbReference>
<evidence type="ECO:0000259" key="1">
    <source>
        <dbReference type="PROSITE" id="PS50174"/>
    </source>
</evidence>
<sequence>MPPDPHAFYQTTAEPFVPENIVQTKPEVGESSAPIDLKLLKRLDRFDEFIRKSQGLSKQGVLDYDDLCLFPNVQLPVGFKTPKFNKYDGTGNPKTHLRLFANKLGRPVDDENLPLRLFPESLEGDALDWYSNLKPEEVKTWVDLSNAFIRQYEYNWAAGHSTIDCKALKHKIQDMVEAGEIVIRKRETQGPNVNRNPLPEHANIIGVILDDTEYVEPVKELAREAEVFGVIDQPFVIELPFEEDEKPFILDLTPTESEALEPVFIEFPKQEPVLSLQQVPWNYDEPVIQIGEKSIAKKEVSVVTRSGKTASPFETAIPIPANNSEPPAKPTITEKEALDFLKRLQRSEYNVIEKLSKSPAQISMLDLLFSSDMHRDALIEVLTKAQIPKDISVDNFSHVVGNVLFTKQITFSDEELPAEEPIGEVDLVVEMGPAQFQITCQVMHFPSVYNVLLGRPWIHKSGAVPSSLHQLLKFVVNDKLITIFAEEDCLVITDSESKEEGSRSSTVTPHSTSDIVSVSWITKEEQALSRASVMMAKEMIRGGYEFDKGLGRDLQGILKPVEIVEKNDSFGLGFRPTAKDIREMKERKKAEKEGRQRALDIPPLQYTFPRPAEVIMSEINPVDEIEASLAQLFVGATFEDSVPSEAEFPDILDGSIPNWTAEDVFAWSYDDMTGISTDVVVHRLPTDPSFPPVKQKPRKFKPDMSLKIKEQIEKQLKTNIIIVSHYPTWLSNPVPVPKKNGEVRICVDYRDLNKASPKDDFPLPNIHILLDNTAGHEIESFCDCFAGYHQILMAEEDREKTAFITPWGTFCYRVMPFGLKNAGATYQRTMTTLFHDMIHREMEVYVDDIIIKSKRAEDHLVDLKKLFERLRKYNLKLNPAKCAFGAPAGKLLGFIVSKKGIEIDPAKIKAIRDMPVPKTQKDVKSFLGKINFIGRFIGQLTATCEPLFKLLRKNVPLYWNEECQQAFDKIKDYLLHPPVLVPPKPGRPLIMYLSVLDGAVGCVLGQHDDFGRKEQAIYYLSKKFTQYEANYSFIEKSCCALAWASQKLRHYLLSHTIYLISRSDPLKYLLEKPMLTGRLAKWQIILSEFDIVFTSQKAVKGQAIADHLAENPRDDDYQPLHTYFPDEKVLFVGATDDISEQSPEWRLFFDAKLQFACTNNMAEYEACIFGLKMALEMEIKELIAFSDSDLLVHQTLKQWITKDSKILPYHCSLLTLAKQFQNLEFRHLPRARNAFADALATLASMIQYPDELKIEPIQIQFQDKPAHCWVVDKSSDNIPWYNDIKEFLKTGSYPLHASTKDKSFLRRMVSKFFLSGEVLYKRTSDLNLLRCIDEDEAQYMMKEVHSGVCGPHMNGHLLAKKIMRTGYFWLTMDMIAPWPCSMWGMDVIGTIDPPASNGHRFILVAIEYFTKWVEAESFKHVTKKVVANFLRDHIICRFGVPETLITDNAKNLNNDMVDGLCEQFKIRHRNSAIYRPQMNGAVEAANKNLKKILMYGMEAVLPAEVEIPSLRILMEAKLEEADWIKQRHEQLTLIDEKRFNAICHGQCYQKRVARAYNKKVHRRAFEEGDKVLKRILSMQDEAKGKFAPNWQGPFIIQKVLPGGALILAEMDGRVFPQPINSDMCKKFFI</sequence>
<dbReference type="Gene3D" id="3.30.420.10">
    <property type="entry name" value="Ribonuclease H-like superfamily/Ribonuclease H"/>
    <property type="match status" value="2"/>
</dbReference>
<dbReference type="RefSeq" id="XP_071916094.1">
    <property type="nucleotide sequence ID" value="XM_072059993.1"/>
</dbReference>
<dbReference type="CDD" id="cd09274">
    <property type="entry name" value="RNase_HI_RT_Ty3"/>
    <property type="match status" value="1"/>
</dbReference>
<dbReference type="Pfam" id="PF13456">
    <property type="entry name" value="RVT_3"/>
    <property type="match status" value="1"/>
</dbReference>
<proteinExistence type="predicted"/>
<dbReference type="Gene3D" id="3.10.20.370">
    <property type="match status" value="1"/>
</dbReference>
<evidence type="ECO:0000313" key="3">
    <source>
        <dbReference type="Proteomes" id="UP001652660"/>
    </source>
</evidence>
<reference evidence="4" key="1">
    <citation type="submission" date="2025-08" db="UniProtKB">
        <authorList>
            <consortium name="RefSeq"/>
        </authorList>
    </citation>
    <scope>IDENTIFICATION</scope>
    <source>
        <tissue evidence="4">Leaves</tissue>
    </source>
</reference>
<dbReference type="Proteomes" id="UP001652660">
    <property type="component" value="Chromosome 7e"/>
</dbReference>
<dbReference type="Pfam" id="PF03732">
    <property type="entry name" value="Retrotrans_gag"/>
    <property type="match status" value="1"/>
</dbReference>
<dbReference type="PROSITE" id="PS50994">
    <property type="entry name" value="INTEGRASE"/>
    <property type="match status" value="1"/>
</dbReference>
<dbReference type="SUPFAM" id="SSF56672">
    <property type="entry name" value="DNA/RNA polymerases"/>
    <property type="match status" value="1"/>
</dbReference>
<dbReference type="InterPro" id="IPR041577">
    <property type="entry name" value="RT_RNaseH_2"/>
</dbReference>
<gene>
    <name evidence="4" type="primary">LOC140011229</name>
</gene>
<accession>A0ABM4V980</accession>
<dbReference type="InterPro" id="IPR043128">
    <property type="entry name" value="Rev_trsase/Diguanyl_cyclase"/>
</dbReference>
<feature type="domain" description="Integrase catalytic" evidence="2">
    <location>
        <begin position="1375"/>
        <end position="1493"/>
    </location>
</feature>
<dbReference type="InterPro" id="IPR000477">
    <property type="entry name" value="RT_dom"/>
</dbReference>
<feature type="domain" description="G-patch" evidence="1">
    <location>
        <begin position="531"/>
        <end position="577"/>
    </location>
</feature>
<dbReference type="Pfam" id="PF17919">
    <property type="entry name" value="RT_RNaseH_2"/>
    <property type="match status" value="1"/>
</dbReference>
<dbReference type="InterPro" id="IPR000467">
    <property type="entry name" value="G_patch_dom"/>
</dbReference>
<dbReference type="Pfam" id="PF00665">
    <property type="entry name" value="rve"/>
    <property type="match status" value="1"/>
</dbReference>
<dbReference type="CDD" id="cd01647">
    <property type="entry name" value="RT_LTR"/>
    <property type="match status" value="1"/>
</dbReference>
<dbReference type="InterPro" id="IPR001584">
    <property type="entry name" value="Integrase_cat-core"/>
</dbReference>
<protein>
    <submittedName>
        <fullName evidence="4">Uncharacterized protein</fullName>
    </submittedName>
</protein>